<organism evidence="2 3">
    <name type="scientific">Parasitella parasitica</name>
    <dbReference type="NCBI Taxonomy" id="35722"/>
    <lineage>
        <taxon>Eukaryota</taxon>
        <taxon>Fungi</taxon>
        <taxon>Fungi incertae sedis</taxon>
        <taxon>Mucoromycota</taxon>
        <taxon>Mucoromycotina</taxon>
        <taxon>Mucoromycetes</taxon>
        <taxon>Mucorales</taxon>
        <taxon>Mucorineae</taxon>
        <taxon>Mucoraceae</taxon>
        <taxon>Parasitella</taxon>
    </lineage>
</organism>
<dbReference type="Pfam" id="PF13358">
    <property type="entry name" value="DDE_3"/>
    <property type="match status" value="1"/>
</dbReference>
<proteinExistence type="predicted"/>
<keyword evidence="3" id="KW-1185">Reference proteome</keyword>
<dbReference type="Gene3D" id="3.30.420.10">
    <property type="entry name" value="Ribonuclease H-like superfamily/Ribonuclease H"/>
    <property type="match status" value="1"/>
</dbReference>
<gene>
    <name evidence="2" type="primary">PARPA_08984.1 scaffold 35302</name>
</gene>
<dbReference type="AlphaFoldDB" id="A0A0B7NGY4"/>
<dbReference type="PANTHER" id="PTHR46564">
    <property type="entry name" value="TRANSPOSASE"/>
    <property type="match status" value="1"/>
</dbReference>
<sequence>MTSTLNKLGLHNMHIVMDNATIHKTEEVVTAIRDNGHIALFLPPYSPFLNPIEECWSKIKGEVRKTPLLKNEMIADRIEEAVKKVTPEDCQGWIRHSRRLFTKCMNMERI</sequence>
<accession>A0A0B7NGY4</accession>
<evidence type="ECO:0000259" key="1">
    <source>
        <dbReference type="Pfam" id="PF13358"/>
    </source>
</evidence>
<dbReference type="Proteomes" id="UP000054107">
    <property type="component" value="Unassembled WGS sequence"/>
</dbReference>
<dbReference type="OrthoDB" id="2428500at2759"/>
<name>A0A0B7NGY4_9FUNG</name>
<evidence type="ECO:0000313" key="2">
    <source>
        <dbReference type="EMBL" id="CEP14799.1"/>
    </source>
</evidence>
<feature type="domain" description="Tc1-like transposase DDE" evidence="1">
    <location>
        <begin position="12"/>
        <end position="68"/>
    </location>
</feature>
<protein>
    <recommendedName>
        <fullName evidence="1">Tc1-like transposase DDE domain-containing protein</fullName>
    </recommendedName>
</protein>
<dbReference type="InterPro" id="IPR038717">
    <property type="entry name" value="Tc1-like_DDE_dom"/>
</dbReference>
<dbReference type="GO" id="GO:0003676">
    <property type="term" value="F:nucleic acid binding"/>
    <property type="evidence" value="ECO:0007669"/>
    <property type="project" value="InterPro"/>
</dbReference>
<reference evidence="2 3" key="1">
    <citation type="submission" date="2014-09" db="EMBL/GenBank/DDBJ databases">
        <authorList>
            <person name="Ellenberger Sabrina"/>
        </authorList>
    </citation>
    <scope>NUCLEOTIDE SEQUENCE [LARGE SCALE GENOMIC DNA]</scope>
    <source>
        <strain evidence="2 3">CBS 412.66</strain>
    </source>
</reference>
<dbReference type="EMBL" id="LN731702">
    <property type="protein sequence ID" value="CEP14799.1"/>
    <property type="molecule type" value="Genomic_DNA"/>
</dbReference>
<dbReference type="PANTHER" id="PTHR46564:SF1">
    <property type="entry name" value="TRANSPOSASE"/>
    <property type="match status" value="1"/>
</dbReference>
<evidence type="ECO:0000313" key="3">
    <source>
        <dbReference type="Proteomes" id="UP000054107"/>
    </source>
</evidence>
<dbReference type="InterPro" id="IPR036397">
    <property type="entry name" value="RNaseH_sf"/>
</dbReference>
<dbReference type="STRING" id="35722.A0A0B7NGY4"/>